<proteinExistence type="predicted"/>
<comment type="caution">
    <text evidence="2">The sequence shown here is derived from an EMBL/GenBank/DDBJ whole genome shotgun (WGS) entry which is preliminary data.</text>
</comment>
<evidence type="ECO:0000259" key="1">
    <source>
        <dbReference type="Pfam" id="PF14086"/>
    </source>
</evidence>
<evidence type="ECO:0000313" key="3">
    <source>
        <dbReference type="Proteomes" id="UP001524570"/>
    </source>
</evidence>
<accession>A0ABT1TRQ6</accession>
<name>A0ABT1TRQ6_9GAMM</name>
<sequence>MAITPNPNLSHIRDHIFTSKEASQGGHAGGGGGCGCN</sequence>
<organism evidence="2 3">
    <name type="scientific">Methylomonas rosea</name>
    <dbReference type="NCBI Taxonomy" id="2952227"/>
    <lineage>
        <taxon>Bacteria</taxon>
        <taxon>Pseudomonadati</taxon>
        <taxon>Pseudomonadota</taxon>
        <taxon>Gammaproteobacteria</taxon>
        <taxon>Methylococcales</taxon>
        <taxon>Methylococcaceae</taxon>
        <taxon>Methylomonas</taxon>
    </lineage>
</organism>
<reference evidence="2 3" key="1">
    <citation type="submission" date="2022-07" db="EMBL/GenBank/DDBJ databases">
        <title>Methylomonas rivi sp. nov., Methylomonas rosea sp. nov., Methylomonas aureus sp. nov. and Methylomonas subterranea sp. nov., four novel methanotrophs isolated from a freshwater creek and the deep terrestrial subsurface.</title>
        <authorList>
            <person name="Abin C."/>
            <person name="Sankaranarayanan K."/>
            <person name="Garner C."/>
            <person name="Sindelar R."/>
            <person name="Kotary K."/>
            <person name="Garner R."/>
            <person name="Barclay S."/>
            <person name="Lawson P."/>
            <person name="Krumholz L."/>
        </authorList>
    </citation>
    <scope>NUCLEOTIDE SEQUENCE [LARGE SCALE GENOMIC DNA]</scope>
    <source>
        <strain evidence="2 3">WSC-7</strain>
    </source>
</reference>
<protein>
    <submittedName>
        <fullName evidence="2">DUF4266 domain-containing protein</fullName>
    </submittedName>
</protein>
<dbReference type="EMBL" id="JANIBL010000017">
    <property type="protein sequence ID" value="MCQ8117263.1"/>
    <property type="molecule type" value="Genomic_DNA"/>
</dbReference>
<feature type="domain" description="DUF4266" evidence="1">
    <location>
        <begin position="1"/>
        <end position="37"/>
    </location>
</feature>
<evidence type="ECO:0000313" key="2">
    <source>
        <dbReference type="EMBL" id="MCQ8117263.1"/>
    </source>
</evidence>
<keyword evidence="3" id="KW-1185">Reference proteome</keyword>
<dbReference type="InterPro" id="IPR025362">
    <property type="entry name" value="DUF4266"/>
</dbReference>
<dbReference type="Proteomes" id="UP001524570">
    <property type="component" value="Unassembled WGS sequence"/>
</dbReference>
<gene>
    <name evidence="2" type="ORF">NP589_07490</name>
</gene>
<dbReference type="Pfam" id="PF14086">
    <property type="entry name" value="DUF4266"/>
    <property type="match status" value="1"/>
</dbReference>